<dbReference type="GO" id="GO:0006631">
    <property type="term" value="P:fatty acid metabolic process"/>
    <property type="evidence" value="ECO:0007669"/>
    <property type="project" value="TreeGrafter"/>
</dbReference>
<dbReference type="EMBL" id="MK265901">
    <property type="protein sequence ID" value="AZL94640.1"/>
    <property type="molecule type" value="mRNA"/>
</dbReference>
<dbReference type="Pfam" id="PF00887">
    <property type="entry name" value="ACBP"/>
    <property type="match status" value="1"/>
</dbReference>
<evidence type="ECO:0000313" key="5">
    <source>
        <dbReference type="EMBL" id="AZL94652.1"/>
    </source>
</evidence>
<dbReference type="InterPro" id="IPR014352">
    <property type="entry name" value="FERM/acyl-CoA-bd_prot_sf"/>
</dbReference>
<proteinExistence type="evidence at transcript level"/>
<feature type="domain" description="ACB" evidence="2">
    <location>
        <begin position="3"/>
        <end position="92"/>
    </location>
</feature>
<dbReference type="EMBL" id="MK265902">
    <property type="protein sequence ID" value="AZL94641.1"/>
    <property type="molecule type" value="mRNA"/>
</dbReference>
<evidence type="ECO:0000259" key="2">
    <source>
        <dbReference type="PROSITE" id="PS51228"/>
    </source>
</evidence>
<dbReference type="InterPro" id="IPR000582">
    <property type="entry name" value="Acyl-CoA-binding_protein"/>
</dbReference>
<dbReference type="PROSITE" id="PS51228">
    <property type="entry name" value="ACB_2"/>
    <property type="match status" value="1"/>
</dbReference>
<evidence type="ECO:0000313" key="3">
    <source>
        <dbReference type="EMBL" id="AZL94640.1"/>
    </source>
</evidence>
<name>A0A3Q8UC04_9APIC</name>
<dbReference type="PANTHER" id="PTHR23310:SF77">
    <property type="entry name" value="LD25952P"/>
    <property type="match status" value="1"/>
</dbReference>
<dbReference type="GO" id="GO:0005737">
    <property type="term" value="C:cytoplasm"/>
    <property type="evidence" value="ECO:0007669"/>
    <property type="project" value="TreeGrafter"/>
</dbReference>
<dbReference type="GO" id="GO:0000062">
    <property type="term" value="F:fatty-acyl-CoA binding"/>
    <property type="evidence" value="ECO:0007669"/>
    <property type="project" value="InterPro"/>
</dbReference>
<organism evidence="4">
    <name type="scientific">Nephromyces sp. MMRI</name>
    <dbReference type="NCBI Taxonomy" id="2496275"/>
    <lineage>
        <taxon>Eukaryota</taxon>
        <taxon>Sar</taxon>
        <taxon>Alveolata</taxon>
        <taxon>Apicomplexa</taxon>
        <taxon>Aconoidasida</taxon>
        <taxon>Nephromycida</taxon>
        <taxon>Nephromyces</taxon>
    </lineage>
</organism>
<evidence type="ECO:0000313" key="4">
    <source>
        <dbReference type="EMBL" id="AZL94641.1"/>
    </source>
</evidence>
<dbReference type="AlphaFoldDB" id="A0A3Q8UC04"/>
<dbReference type="PRINTS" id="PR00689">
    <property type="entry name" value="ACOABINDINGP"/>
</dbReference>
<sequence length="100" mass="11341">MALSEDFRLASTYIRQGDKKYAINMDTTQKLQVYGLYKQATEGSCNQPRPLILSFEPGAKWSAWNNLGDMTKEAAQAKYVELITELQPNWRENAKASGIH</sequence>
<reference evidence="4" key="1">
    <citation type="journal article" date="2018" name="Genome Biol. Evol.">
        <title>Nephromyces encodes a urate metabolism pathway and predicted peroxisomes, demonstrating these are not ancient losses of apicomplexans.</title>
        <authorList>
            <person name="Paight C."/>
            <person name="Slamovits C.H."/>
            <person name="Saffo M.B."/>
            <person name="Lane C.E."/>
        </authorList>
    </citation>
    <scope>NUCLEOTIDE SEQUENCE</scope>
    <source>
        <strain evidence="3">Neph132</strain>
        <strain evidence="4">Neph133</strain>
        <strain evidence="5">Neph402</strain>
    </source>
</reference>
<dbReference type="Gene3D" id="1.20.80.10">
    <property type="match status" value="1"/>
</dbReference>
<accession>A0A3Q8UC04</accession>
<dbReference type="EMBL" id="MK266171">
    <property type="protein sequence ID" value="AZL94652.1"/>
    <property type="molecule type" value="mRNA"/>
</dbReference>
<keyword evidence="1" id="KW-0446">Lipid-binding</keyword>
<evidence type="ECO:0000256" key="1">
    <source>
        <dbReference type="ARBA" id="ARBA00023121"/>
    </source>
</evidence>
<dbReference type="PANTHER" id="PTHR23310">
    <property type="entry name" value="ACYL-COA-BINDING PROTEIN, ACBP"/>
    <property type="match status" value="1"/>
</dbReference>
<dbReference type="InterPro" id="IPR035984">
    <property type="entry name" value="Acyl-CoA-binding_sf"/>
</dbReference>
<dbReference type="SUPFAM" id="SSF47027">
    <property type="entry name" value="Acyl-CoA binding protein"/>
    <property type="match status" value="1"/>
</dbReference>
<protein>
    <submittedName>
        <fullName evidence="4">Enyol-CoA hydratase</fullName>
    </submittedName>
</protein>